<proteinExistence type="inferred from homology"/>
<dbReference type="InterPro" id="IPR051584">
    <property type="entry name" value="GPCR-associated_LMBR1"/>
</dbReference>
<feature type="transmembrane region" description="Helical" evidence="7">
    <location>
        <begin position="483"/>
        <end position="500"/>
    </location>
</feature>
<feature type="transmembrane region" description="Helical" evidence="7">
    <location>
        <begin position="352"/>
        <end position="371"/>
    </location>
</feature>
<accession>A3LSI8</accession>
<evidence type="ECO:0000313" key="9">
    <source>
        <dbReference type="Proteomes" id="UP000002258"/>
    </source>
</evidence>
<evidence type="ECO:0000256" key="5">
    <source>
        <dbReference type="ARBA" id="ARBA00023136"/>
    </source>
</evidence>
<dbReference type="eggNOG" id="KOG2296">
    <property type="taxonomic scope" value="Eukaryota"/>
</dbReference>
<gene>
    <name evidence="8" type="ORF">PICST_43881</name>
</gene>
<dbReference type="Pfam" id="PF04791">
    <property type="entry name" value="LMBR1"/>
    <property type="match status" value="1"/>
</dbReference>
<dbReference type="STRING" id="322104.A3LSI8"/>
<feature type="transmembrane region" description="Helical" evidence="7">
    <location>
        <begin position="31"/>
        <end position="53"/>
    </location>
</feature>
<evidence type="ECO:0000256" key="4">
    <source>
        <dbReference type="ARBA" id="ARBA00022989"/>
    </source>
</evidence>
<sequence length="677" mass="78124">MWVLIVSCYLIAVLASIAGIQFHINSFRYPFYFSIPLALAVLIPISITFLLPIDYVSSNSNGSLSWFELPHDVILNLWKGNYWSTFLLTWLLLPILQEFYRSGHHNKLSKLKDALRSNLKFQAVMLAVSVIGLIYLLLEVGLSFGHLKSMIIALSHIYALILALWLMAHGLISIPRNRWIEGNVVQSLNHDYLKLPRLVDSLEDVKISFKEEVLQVLVLQKNFTSESPEDFQFRDWILELYDRIPEDLRDLVERQYMHENSSISREQLTIHFMTRLTSNFNSNLNRLVGYESEFDSLLTKITHLEDILSAKSNPNLEERNLLNFRIDNHRVLLSPRLNFIYWYYVRPVSSRIFSVVLFVASFVILQSEFFHSSKFSLMNVLVYSTGINNHSLLQLLVSSITFSYMLFASLNSLTSLKVFNMYHLVPHNSDPVSACFYTTYIARLTIPLSYNFIYLFKSRTSVFETWYGQSIHLTGLFDLMNNWIPRLVLLPVVLTVFHVYDKLKKKIGLNSDLYDSWALFDDDELEGNSTNDIENLNNKRKDVIIVEAKRIVNREMAKRQSRRRDSSNSTNNLRTFNLSQAANTNYENNRRSFHDTLVNSALGNRIDAPYHDDISDTSAQPTMWGRLGGTFSGIRESLARFSGNNNSGSSSNVSGLYRDEPLDDFNYDDDADENVVL</sequence>
<dbReference type="EMBL" id="CP000497">
    <property type="protein sequence ID" value="ABN65574.2"/>
    <property type="molecule type" value="Genomic_DNA"/>
</dbReference>
<feature type="transmembrane region" description="Helical" evidence="7">
    <location>
        <begin position="391"/>
        <end position="413"/>
    </location>
</feature>
<evidence type="ECO:0000256" key="6">
    <source>
        <dbReference type="SAM" id="MobiDB-lite"/>
    </source>
</evidence>
<feature type="compositionally biased region" description="Basic and acidic residues" evidence="6">
    <location>
        <begin position="555"/>
        <end position="566"/>
    </location>
</feature>
<protein>
    <submittedName>
        <fullName evidence="8">Uncharacterized protein</fullName>
    </submittedName>
</protein>
<dbReference type="PANTHER" id="PTHR21355">
    <property type="entry name" value="G-PROTEIN COUPLED RECEPTOR-ASSOCIATED PROTEIN LMBRD2"/>
    <property type="match status" value="1"/>
</dbReference>
<evidence type="ECO:0000256" key="3">
    <source>
        <dbReference type="ARBA" id="ARBA00022692"/>
    </source>
</evidence>
<comment type="similarity">
    <text evidence="2">Belongs to the LIMR family.</text>
</comment>
<dbReference type="RefSeq" id="XP_001383603.2">
    <property type="nucleotide sequence ID" value="XM_001383566.1"/>
</dbReference>
<evidence type="ECO:0000256" key="2">
    <source>
        <dbReference type="ARBA" id="ARBA00010487"/>
    </source>
</evidence>
<keyword evidence="4 7" id="KW-1133">Transmembrane helix</keyword>
<feature type="transmembrane region" description="Helical" evidence="7">
    <location>
        <begin position="6"/>
        <end position="24"/>
    </location>
</feature>
<evidence type="ECO:0000256" key="7">
    <source>
        <dbReference type="SAM" id="Phobius"/>
    </source>
</evidence>
<dbReference type="HOGENOM" id="CLU_016542_0_0_1"/>
<dbReference type="InParanoid" id="A3LSI8"/>
<dbReference type="KEGG" id="pic:PICST_43881"/>
<keyword evidence="5 7" id="KW-0472">Membrane</keyword>
<feature type="transmembrane region" description="Helical" evidence="7">
    <location>
        <begin position="150"/>
        <end position="168"/>
    </location>
</feature>
<dbReference type="GO" id="GO:0016020">
    <property type="term" value="C:membrane"/>
    <property type="evidence" value="ECO:0007669"/>
    <property type="project" value="UniProtKB-SubCell"/>
</dbReference>
<evidence type="ECO:0000313" key="8">
    <source>
        <dbReference type="EMBL" id="ABN65574.2"/>
    </source>
</evidence>
<dbReference type="OMA" id="QLERICY"/>
<evidence type="ECO:0000256" key="1">
    <source>
        <dbReference type="ARBA" id="ARBA00004141"/>
    </source>
</evidence>
<feature type="transmembrane region" description="Helical" evidence="7">
    <location>
        <begin position="434"/>
        <end position="456"/>
    </location>
</feature>
<organism evidence="8 9">
    <name type="scientific">Scheffersomyces stipitis (strain ATCC 58785 / CBS 6054 / NBRC 10063 / NRRL Y-11545)</name>
    <name type="common">Yeast</name>
    <name type="synonym">Pichia stipitis</name>
    <dbReference type="NCBI Taxonomy" id="322104"/>
    <lineage>
        <taxon>Eukaryota</taxon>
        <taxon>Fungi</taxon>
        <taxon>Dikarya</taxon>
        <taxon>Ascomycota</taxon>
        <taxon>Saccharomycotina</taxon>
        <taxon>Pichiomycetes</taxon>
        <taxon>Debaryomycetaceae</taxon>
        <taxon>Scheffersomyces</taxon>
    </lineage>
</organism>
<dbReference type="PANTHER" id="PTHR21355:SF0">
    <property type="entry name" value="G-PROTEIN COUPLED RECEPTOR-ASSOCIATED PROTEIN LMBRD2"/>
    <property type="match status" value="1"/>
</dbReference>
<dbReference type="AlphaFoldDB" id="A3LSI8"/>
<dbReference type="Proteomes" id="UP000002258">
    <property type="component" value="Chromosome 3"/>
</dbReference>
<dbReference type="GeneID" id="4837854"/>
<comment type="subcellular location">
    <subcellularLocation>
        <location evidence="1">Membrane</location>
        <topology evidence="1">Multi-pass membrane protein</topology>
    </subcellularLocation>
</comment>
<feature type="region of interest" description="Disordered" evidence="6">
    <location>
        <begin position="555"/>
        <end position="578"/>
    </location>
</feature>
<name>A3LSI8_PICST</name>
<keyword evidence="3 7" id="KW-0812">Transmembrane</keyword>
<dbReference type="InterPro" id="IPR006876">
    <property type="entry name" value="LMBR1-like_membr_prot"/>
</dbReference>
<keyword evidence="9" id="KW-1185">Reference proteome</keyword>
<dbReference type="OrthoDB" id="203099at2759"/>
<feature type="transmembrane region" description="Helical" evidence="7">
    <location>
        <begin position="121"/>
        <end position="138"/>
    </location>
</feature>
<reference evidence="8 9" key="1">
    <citation type="journal article" date="2007" name="Nat. Biotechnol.">
        <title>Genome sequence of the lignocellulose-bioconverting and xylose-fermenting yeast Pichia stipitis.</title>
        <authorList>
            <person name="Jeffries T.W."/>
            <person name="Grigoriev I.V."/>
            <person name="Grimwood J."/>
            <person name="Laplaza J.M."/>
            <person name="Aerts A."/>
            <person name="Salamov A."/>
            <person name="Schmutz J."/>
            <person name="Lindquist E."/>
            <person name="Dehal P."/>
            <person name="Shapiro H."/>
            <person name="Jin Y.S."/>
            <person name="Passoth V."/>
            <person name="Richardson P.M."/>
        </authorList>
    </citation>
    <scope>NUCLEOTIDE SEQUENCE [LARGE SCALE GENOMIC DNA]</scope>
    <source>
        <strain evidence="9">ATCC 58785 / CBS 6054 / NBRC 10063 / NRRL Y-11545</strain>
    </source>
</reference>